<reference evidence="1 2" key="2">
    <citation type="journal article" date="2016" name="Environ. Microbiol. Rep.">
        <title>Metagenomic evidence for the presence of phototrophic Gemmatimonadetes bacteria in diverse environments.</title>
        <authorList>
            <person name="Zeng Y."/>
            <person name="Baumbach J."/>
            <person name="Barbosa E.G."/>
            <person name="Azevedo V."/>
            <person name="Zhang C."/>
            <person name="Koblizek M."/>
        </authorList>
    </citation>
    <scope>NUCLEOTIDE SEQUENCE [LARGE SCALE GENOMIC DNA]</scope>
    <source>
        <strain evidence="1 2">AP64</strain>
    </source>
</reference>
<evidence type="ECO:0000313" key="1">
    <source>
        <dbReference type="EMBL" id="AMW05827.1"/>
    </source>
</evidence>
<dbReference type="SUPFAM" id="SSF48452">
    <property type="entry name" value="TPR-like"/>
    <property type="match status" value="1"/>
</dbReference>
<reference evidence="1 2" key="1">
    <citation type="journal article" date="2014" name="Proc. Natl. Acad. Sci. U.S.A.">
        <title>Functional type 2 photosynthetic reaction centers found in the rare bacterial phylum Gemmatimonadetes.</title>
        <authorList>
            <person name="Zeng Y."/>
            <person name="Feng F."/>
            <person name="Medova H."/>
            <person name="Dean J."/>
            <person name="Koblizek M."/>
        </authorList>
    </citation>
    <scope>NUCLEOTIDE SEQUENCE [LARGE SCALE GENOMIC DNA]</scope>
    <source>
        <strain evidence="1 2">AP64</strain>
    </source>
</reference>
<dbReference type="Proteomes" id="UP000076404">
    <property type="component" value="Chromosome"/>
</dbReference>
<dbReference type="STRING" id="1379270.GEMMAAP_15530"/>
<dbReference type="AlphaFoldDB" id="A0A143BLB6"/>
<dbReference type="Gene3D" id="1.25.40.10">
    <property type="entry name" value="Tetratricopeptide repeat domain"/>
    <property type="match status" value="1"/>
</dbReference>
<sequence length="473" mass="51562">MRSAAPLKPDTTSSDSRVLIRFSPGLATNAEDAFLARALGTLTADRIQQALNVDVRSRGIAAGPEQTDASSAVAEGRVLGVRFVLVGTVRSQDDRSIVSWRLVDARSGKEMSNGTLSQPVSATDSLVGAMTATLTRAFGKPTYVPPPQDRVSTPSRTALLSYMRALSEVHAFDRAHLLQADSSLQAAITADPKYVAARFRMAELSVRQLDWVEQRDAERSTLVRKGLWSIGSVLMRDPLNPRALALMGRLYLHSGKPQLALPVAAALERVAPSSSEAITLRAQALRAVGRDEEALRGLRASSPVTERSVNALMVRADLERRVGDPIAACRVLNRAVALDPLFAPAYVWRAVVRSTLGERREGWSDAEVATRLGREDWGELAGAFIDLSVRDTLRTKQRIKPLMTRAALEEAGWMDLLLRAAVSYGLNTPQQAMLVVRQIPCTDPRRPQLAREPLLRYLKLPAECSGAKPQPKA</sequence>
<dbReference type="EMBL" id="CP011454">
    <property type="protein sequence ID" value="AMW05827.1"/>
    <property type="molecule type" value="Genomic_DNA"/>
</dbReference>
<dbReference type="OrthoDB" id="9814069at2"/>
<gene>
    <name evidence="1" type="ORF">GEMMAAP_15530</name>
</gene>
<dbReference type="KEGG" id="gph:GEMMAAP_15530"/>
<organism evidence="1 2">
    <name type="scientific">Gemmatimonas phototrophica</name>
    <dbReference type="NCBI Taxonomy" id="1379270"/>
    <lineage>
        <taxon>Bacteria</taxon>
        <taxon>Pseudomonadati</taxon>
        <taxon>Gemmatimonadota</taxon>
        <taxon>Gemmatimonadia</taxon>
        <taxon>Gemmatimonadales</taxon>
        <taxon>Gemmatimonadaceae</taxon>
        <taxon>Gemmatimonas</taxon>
    </lineage>
</organism>
<proteinExistence type="predicted"/>
<name>A0A143BLB6_9BACT</name>
<protein>
    <submittedName>
        <fullName evidence="1">Uncharacterized protein</fullName>
    </submittedName>
</protein>
<dbReference type="InterPro" id="IPR011990">
    <property type="entry name" value="TPR-like_helical_dom_sf"/>
</dbReference>
<keyword evidence="2" id="KW-1185">Reference proteome</keyword>
<accession>A0A143BLB6</accession>
<dbReference type="RefSeq" id="WP_026848457.1">
    <property type="nucleotide sequence ID" value="NZ_CP011454.1"/>
</dbReference>
<evidence type="ECO:0000313" key="2">
    <source>
        <dbReference type="Proteomes" id="UP000076404"/>
    </source>
</evidence>